<reference evidence="2" key="1">
    <citation type="journal article" date="2019" name="bioRxiv">
        <title>The Genome of the Zebra Mussel, Dreissena polymorpha: A Resource for Invasive Species Research.</title>
        <authorList>
            <person name="McCartney M.A."/>
            <person name="Auch B."/>
            <person name="Kono T."/>
            <person name="Mallez S."/>
            <person name="Zhang Y."/>
            <person name="Obille A."/>
            <person name="Becker A."/>
            <person name="Abrahante J.E."/>
            <person name="Garbe J."/>
            <person name="Badalamenti J.P."/>
            <person name="Herman A."/>
            <person name="Mangelson H."/>
            <person name="Liachko I."/>
            <person name="Sullivan S."/>
            <person name="Sone E.D."/>
            <person name="Koren S."/>
            <person name="Silverstein K.A.T."/>
            <person name="Beckman K.B."/>
            <person name="Gohl D.M."/>
        </authorList>
    </citation>
    <scope>NUCLEOTIDE SEQUENCE</scope>
    <source>
        <strain evidence="2">Duluth1</strain>
        <tissue evidence="2">Whole animal</tissue>
    </source>
</reference>
<evidence type="ECO:0000313" key="3">
    <source>
        <dbReference type="Proteomes" id="UP000828390"/>
    </source>
</evidence>
<evidence type="ECO:0000313" key="2">
    <source>
        <dbReference type="EMBL" id="KAH3702053.1"/>
    </source>
</evidence>
<sequence>MKVKECSTGTVYKNACPLCSLFPMGDILWGVGWGEKSPALMAGIGVLVGELVVVGIGFAVVMRRRRGIIPARLKDRAPDRKDDKHDDMLPNAASNVERVHKSVVNPNHFELEKQTESVIEQIDNYNRSEDHGTDILDENNYHSIDGPAEEPRGNVRVDCIDYDCTTDEAATSRGITHDNVYNKLKLGRKGNYEHAKGSCQINSITTNNDYDTTATLNTISPHCNDDYDHVGDMGHAHSLSSSDDDYSSAVKCAAHARGSAAELDKHDDGHGLNPFVKV</sequence>
<proteinExistence type="predicted"/>
<accession>A0A9D3YN67</accession>
<name>A0A9D3YN67_DREPO</name>
<dbReference type="EMBL" id="JAIWYP010000015">
    <property type="protein sequence ID" value="KAH3702053.1"/>
    <property type="molecule type" value="Genomic_DNA"/>
</dbReference>
<feature type="transmembrane region" description="Helical" evidence="1">
    <location>
        <begin position="39"/>
        <end position="62"/>
    </location>
</feature>
<organism evidence="2 3">
    <name type="scientific">Dreissena polymorpha</name>
    <name type="common">Zebra mussel</name>
    <name type="synonym">Mytilus polymorpha</name>
    <dbReference type="NCBI Taxonomy" id="45954"/>
    <lineage>
        <taxon>Eukaryota</taxon>
        <taxon>Metazoa</taxon>
        <taxon>Spiralia</taxon>
        <taxon>Lophotrochozoa</taxon>
        <taxon>Mollusca</taxon>
        <taxon>Bivalvia</taxon>
        <taxon>Autobranchia</taxon>
        <taxon>Heteroconchia</taxon>
        <taxon>Euheterodonta</taxon>
        <taxon>Imparidentia</taxon>
        <taxon>Neoheterodontei</taxon>
        <taxon>Myida</taxon>
        <taxon>Dreissenoidea</taxon>
        <taxon>Dreissenidae</taxon>
        <taxon>Dreissena</taxon>
    </lineage>
</organism>
<evidence type="ECO:0000256" key="1">
    <source>
        <dbReference type="SAM" id="Phobius"/>
    </source>
</evidence>
<keyword evidence="1" id="KW-0812">Transmembrane</keyword>
<dbReference type="Proteomes" id="UP000828390">
    <property type="component" value="Unassembled WGS sequence"/>
</dbReference>
<gene>
    <name evidence="2" type="ORF">DPMN_077054</name>
</gene>
<reference evidence="2" key="2">
    <citation type="submission" date="2020-11" db="EMBL/GenBank/DDBJ databases">
        <authorList>
            <person name="McCartney M.A."/>
            <person name="Auch B."/>
            <person name="Kono T."/>
            <person name="Mallez S."/>
            <person name="Becker A."/>
            <person name="Gohl D.M."/>
            <person name="Silverstein K.A.T."/>
            <person name="Koren S."/>
            <person name="Bechman K.B."/>
            <person name="Herman A."/>
            <person name="Abrahante J.E."/>
            <person name="Garbe J."/>
        </authorList>
    </citation>
    <scope>NUCLEOTIDE SEQUENCE</scope>
    <source>
        <strain evidence="2">Duluth1</strain>
        <tissue evidence="2">Whole animal</tissue>
    </source>
</reference>
<keyword evidence="1" id="KW-1133">Transmembrane helix</keyword>
<protein>
    <submittedName>
        <fullName evidence="2">Uncharacterized protein</fullName>
    </submittedName>
</protein>
<keyword evidence="1" id="KW-0472">Membrane</keyword>
<comment type="caution">
    <text evidence="2">The sequence shown here is derived from an EMBL/GenBank/DDBJ whole genome shotgun (WGS) entry which is preliminary data.</text>
</comment>
<keyword evidence="3" id="KW-1185">Reference proteome</keyword>
<dbReference type="AlphaFoldDB" id="A0A9D3YN67"/>